<accession>A0AA41QR39</accession>
<name>A0AA41QR39_9HYPH</name>
<proteinExistence type="predicted"/>
<keyword evidence="1" id="KW-0175">Coiled coil</keyword>
<evidence type="ECO:0000313" key="2">
    <source>
        <dbReference type="EMBL" id="MCI0129259.1"/>
    </source>
</evidence>
<dbReference type="Proteomes" id="UP001156140">
    <property type="component" value="Unassembled WGS sequence"/>
</dbReference>
<comment type="caution">
    <text evidence="2">The sequence shown here is derived from an EMBL/GenBank/DDBJ whole genome shotgun (WGS) entry which is preliminary data.</text>
</comment>
<keyword evidence="3" id="KW-1185">Reference proteome</keyword>
<protein>
    <submittedName>
        <fullName evidence="2">Uncharacterized protein</fullName>
    </submittedName>
</protein>
<dbReference type="AlphaFoldDB" id="A0AA41QR39"/>
<feature type="coiled-coil region" evidence="1">
    <location>
        <begin position="31"/>
        <end position="114"/>
    </location>
</feature>
<gene>
    <name evidence="2" type="ORF">ML536_20695</name>
</gene>
<dbReference type="EMBL" id="JALAZD010000004">
    <property type="protein sequence ID" value="MCI0129259.1"/>
    <property type="molecule type" value="Genomic_DNA"/>
</dbReference>
<evidence type="ECO:0000256" key="1">
    <source>
        <dbReference type="SAM" id="Coils"/>
    </source>
</evidence>
<organism evidence="2 3">
    <name type="scientific">Paradevosia shaoguanensis</name>
    <dbReference type="NCBI Taxonomy" id="1335043"/>
    <lineage>
        <taxon>Bacteria</taxon>
        <taxon>Pseudomonadati</taxon>
        <taxon>Pseudomonadota</taxon>
        <taxon>Alphaproteobacteria</taxon>
        <taxon>Hyphomicrobiales</taxon>
        <taxon>Devosiaceae</taxon>
        <taxon>Paradevosia</taxon>
    </lineage>
</organism>
<dbReference type="RefSeq" id="WP_182399114.1">
    <property type="nucleotide sequence ID" value="NZ_CP068983.1"/>
</dbReference>
<reference evidence="2" key="1">
    <citation type="submission" date="2022-03" db="EMBL/GenBank/DDBJ databases">
        <title>The complete genome sequence of a Methyloterrigena soli.</title>
        <authorList>
            <person name="Zi Z."/>
        </authorList>
    </citation>
    <scope>NUCLEOTIDE SEQUENCE</scope>
    <source>
        <strain evidence="2">M48</strain>
    </source>
</reference>
<evidence type="ECO:0000313" key="3">
    <source>
        <dbReference type="Proteomes" id="UP001156140"/>
    </source>
</evidence>
<sequence length="125" mass="14063">MVLLTLRPRAFRTRNPGRDAETDTARFETIRNAISMALEDARRERDGLQQRIDMHYAQAATVLDNSDDYAARDPHDEAMIRSAEQNASNGRKRLVQLDNQIQQLNRLLSEVDGTAQPQTDAGALA</sequence>